<reference evidence="5 6" key="1">
    <citation type="submission" date="2019-02" db="EMBL/GenBank/DDBJ databases">
        <title>Deep-cultivation of Planctomycetes and their phenomic and genomic characterization uncovers novel biology.</title>
        <authorList>
            <person name="Wiegand S."/>
            <person name="Jogler M."/>
            <person name="Boedeker C."/>
            <person name="Pinto D."/>
            <person name="Vollmers J."/>
            <person name="Rivas-Marin E."/>
            <person name="Kohn T."/>
            <person name="Peeters S.H."/>
            <person name="Heuer A."/>
            <person name="Rast P."/>
            <person name="Oberbeckmann S."/>
            <person name="Bunk B."/>
            <person name="Jeske O."/>
            <person name="Meyerdierks A."/>
            <person name="Storesund J.E."/>
            <person name="Kallscheuer N."/>
            <person name="Luecker S."/>
            <person name="Lage O.M."/>
            <person name="Pohl T."/>
            <person name="Merkel B.J."/>
            <person name="Hornburger P."/>
            <person name="Mueller R.-W."/>
            <person name="Bruemmer F."/>
            <person name="Labrenz M."/>
            <person name="Spormann A.M."/>
            <person name="Op Den Camp H."/>
            <person name="Overmann J."/>
            <person name="Amann R."/>
            <person name="Jetten M.S.M."/>
            <person name="Mascher T."/>
            <person name="Medema M.H."/>
            <person name="Devos D.P."/>
            <person name="Kaster A.-K."/>
            <person name="Ovreas L."/>
            <person name="Rohde M."/>
            <person name="Galperin M.Y."/>
            <person name="Jogler C."/>
        </authorList>
    </citation>
    <scope>NUCLEOTIDE SEQUENCE [LARGE SCALE GENOMIC DNA]</scope>
    <source>
        <strain evidence="5 6">Poly41</strain>
    </source>
</reference>
<dbReference type="AlphaFoldDB" id="A0A5C6DQS7"/>
<keyword evidence="3" id="KW-0804">Transcription</keyword>
<dbReference type="PANTHER" id="PTHR43133">
    <property type="entry name" value="RNA POLYMERASE ECF-TYPE SIGMA FACTO"/>
    <property type="match status" value="1"/>
</dbReference>
<name>A0A5C6DQS7_9BACT</name>
<dbReference type="NCBIfam" id="TIGR02937">
    <property type="entry name" value="sigma70-ECF"/>
    <property type="match status" value="1"/>
</dbReference>
<dbReference type="SUPFAM" id="SSF88946">
    <property type="entry name" value="Sigma2 domain of RNA polymerase sigma factors"/>
    <property type="match status" value="1"/>
</dbReference>
<keyword evidence="1" id="KW-0805">Transcription regulation</keyword>
<dbReference type="RefSeq" id="WP_146526889.1">
    <property type="nucleotide sequence ID" value="NZ_SJPV01000004.1"/>
</dbReference>
<dbReference type="InterPro" id="IPR014331">
    <property type="entry name" value="RNA_pol_sigma70_ECF_RHOBA"/>
</dbReference>
<dbReference type="NCBIfam" id="TIGR02989">
    <property type="entry name" value="Sig-70_gvs1"/>
    <property type="match status" value="1"/>
</dbReference>
<dbReference type="InterPro" id="IPR007627">
    <property type="entry name" value="RNA_pol_sigma70_r2"/>
</dbReference>
<evidence type="ECO:0000313" key="6">
    <source>
        <dbReference type="Proteomes" id="UP000319143"/>
    </source>
</evidence>
<dbReference type="GO" id="GO:0016987">
    <property type="term" value="F:sigma factor activity"/>
    <property type="evidence" value="ECO:0007669"/>
    <property type="project" value="UniProtKB-KW"/>
</dbReference>
<sequence>MDDQGPKFELSEPDFLALLVKAEPALRAYARSLVPDWDLVDESIQEASVTMWQKRDQLESADGFVPWARVILRFKCLRQLEKLRVRRLLLSDELLEKLAERGESRGVDELTARGRALHACLDQFSSEHRELLLAPHSSTHTVVDLAERRKKSPNALYKLLARLREQLTDCVRMRISAEAK</sequence>
<dbReference type="GO" id="GO:0006352">
    <property type="term" value="P:DNA-templated transcription initiation"/>
    <property type="evidence" value="ECO:0007669"/>
    <property type="project" value="InterPro"/>
</dbReference>
<dbReference type="InterPro" id="IPR014284">
    <property type="entry name" value="RNA_pol_sigma-70_dom"/>
</dbReference>
<dbReference type="EMBL" id="SJPV01000004">
    <property type="protein sequence ID" value="TWU38534.1"/>
    <property type="molecule type" value="Genomic_DNA"/>
</dbReference>
<proteinExistence type="predicted"/>
<evidence type="ECO:0000259" key="4">
    <source>
        <dbReference type="Pfam" id="PF04542"/>
    </source>
</evidence>
<keyword evidence="6" id="KW-1185">Reference proteome</keyword>
<dbReference type="Gene3D" id="1.10.1740.10">
    <property type="match status" value="1"/>
</dbReference>
<comment type="caution">
    <text evidence="5">The sequence shown here is derived from an EMBL/GenBank/DDBJ whole genome shotgun (WGS) entry which is preliminary data.</text>
</comment>
<evidence type="ECO:0000256" key="1">
    <source>
        <dbReference type="ARBA" id="ARBA00023015"/>
    </source>
</evidence>
<evidence type="ECO:0000256" key="3">
    <source>
        <dbReference type="ARBA" id="ARBA00023163"/>
    </source>
</evidence>
<dbReference type="OrthoDB" id="6383365at2"/>
<evidence type="ECO:0000256" key="2">
    <source>
        <dbReference type="ARBA" id="ARBA00023082"/>
    </source>
</evidence>
<evidence type="ECO:0000313" key="5">
    <source>
        <dbReference type="EMBL" id="TWU38534.1"/>
    </source>
</evidence>
<feature type="domain" description="RNA polymerase sigma-70 region 2" evidence="4">
    <location>
        <begin position="23"/>
        <end position="84"/>
    </location>
</feature>
<protein>
    <submittedName>
        <fullName evidence="5">RNA polymerase sigma factor</fullName>
    </submittedName>
</protein>
<keyword evidence="2" id="KW-0731">Sigma factor</keyword>
<dbReference type="InterPro" id="IPR039425">
    <property type="entry name" value="RNA_pol_sigma-70-like"/>
</dbReference>
<organism evidence="5 6">
    <name type="scientific">Novipirellula artificiosorum</name>
    <dbReference type="NCBI Taxonomy" id="2528016"/>
    <lineage>
        <taxon>Bacteria</taxon>
        <taxon>Pseudomonadati</taxon>
        <taxon>Planctomycetota</taxon>
        <taxon>Planctomycetia</taxon>
        <taxon>Pirellulales</taxon>
        <taxon>Pirellulaceae</taxon>
        <taxon>Novipirellula</taxon>
    </lineage>
</organism>
<dbReference type="Pfam" id="PF04542">
    <property type="entry name" value="Sigma70_r2"/>
    <property type="match status" value="1"/>
</dbReference>
<dbReference type="Proteomes" id="UP000319143">
    <property type="component" value="Unassembled WGS sequence"/>
</dbReference>
<dbReference type="PANTHER" id="PTHR43133:SF51">
    <property type="entry name" value="RNA POLYMERASE SIGMA FACTOR"/>
    <property type="match status" value="1"/>
</dbReference>
<accession>A0A5C6DQS7</accession>
<gene>
    <name evidence="5" type="ORF">Poly41_30110</name>
</gene>
<dbReference type="InterPro" id="IPR013325">
    <property type="entry name" value="RNA_pol_sigma_r2"/>
</dbReference>